<evidence type="ECO:0000313" key="3">
    <source>
        <dbReference type="Proteomes" id="UP000276282"/>
    </source>
</evidence>
<dbReference type="RefSeq" id="WP_183075425.1">
    <property type="nucleotide sequence ID" value="NZ_RBLG01000001.1"/>
</dbReference>
<gene>
    <name evidence="2" type="ORF">BC962_0280</name>
</gene>
<keyword evidence="1" id="KW-1133">Transmembrane helix</keyword>
<organism evidence="2 3">
    <name type="scientific">Gillisia mitskevichiae</name>
    <dbReference type="NCBI Taxonomy" id="270921"/>
    <lineage>
        <taxon>Bacteria</taxon>
        <taxon>Pseudomonadati</taxon>
        <taxon>Bacteroidota</taxon>
        <taxon>Flavobacteriia</taxon>
        <taxon>Flavobacteriales</taxon>
        <taxon>Flavobacteriaceae</taxon>
        <taxon>Gillisia</taxon>
    </lineage>
</organism>
<evidence type="ECO:0000256" key="1">
    <source>
        <dbReference type="SAM" id="Phobius"/>
    </source>
</evidence>
<dbReference type="EMBL" id="RBLG01000001">
    <property type="protein sequence ID" value="RKS55320.1"/>
    <property type="molecule type" value="Genomic_DNA"/>
</dbReference>
<proteinExistence type="predicted"/>
<name>A0A495PZ55_9FLAO</name>
<keyword evidence="1" id="KW-0472">Membrane</keyword>
<dbReference type="Proteomes" id="UP000276282">
    <property type="component" value="Unassembled WGS sequence"/>
</dbReference>
<accession>A0A495PZ55</accession>
<keyword evidence="1" id="KW-0812">Transmembrane</keyword>
<feature type="transmembrane region" description="Helical" evidence="1">
    <location>
        <begin position="32"/>
        <end position="51"/>
    </location>
</feature>
<keyword evidence="3" id="KW-1185">Reference proteome</keyword>
<comment type="caution">
    <text evidence="2">The sequence shown here is derived from an EMBL/GenBank/DDBJ whole genome shotgun (WGS) entry which is preliminary data.</text>
</comment>
<reference evidence="2 3" key="1">
    <citation type="submission" date="2018-10" db="EMBL/GenBank/DDBJ databases">
        <title>Genomic Encyclopedia of Archaeal and Bacterial Type Strains, Phase II (KMG-II): from individual species to whole genera.</title>
        <authorList>
            <person name="Goeker M."/>
        </authorList>
    </citation>
    <scope>NUCLEOTIDE SEQUENCE [LARGE SCALE GENOMIC DNA]</scope>
    <source>
        <strain evidence="2 3">DSM 19839</strain>
    </source>
</reference>
<dbReference type="AlphaFoldDB" id="A0A495PZ55"/>
<evidence type="ECO:0000313" key="2">
    <source>
        <dbReference type="EMBL" id="RKS55320.1"/>
    </source>
</evidence>
<protein>
    <submittedName>
        <fullName evidence="2">Uncharacterized protein</fullName>
    </submittedName>
</protein>
<sequence>MPLQIGIPKDKQPTPEQEWGFTLWEFLLENKWYIFAIFLIVAIFLYSRNYMKKH</sequence>